<sequence>MLSFKRKKKEKDKESEPITNEETKPVTKTIYDNMEVNMQLSRLEEAKILTTALRHYVRNKHIEGNKITFPVPGAVDRIQLKCHNIPTDVTELERLLKQVFDRRNKAMISPLDESVSSRSSLANSDIQDEFLTECQKALTPSASVNLANLIAEFATARTSLLSSVGSLKDTISKKNEVYAGIESLSSFFVKMTSLYAQSSASEGLTRRLYAIEDKIEALSEHGLLADKAEQIEKQLERVANVGASYANAAKTRAQPPKITTTTVKSITPKPKKAMIITPITGSTDLLSCEDTRKALTSRITPAELGIKPDKLLRTGKCGIRIEAAEIDPDKVNTEALRKAGLQMSMQGKLKPRLAVFGVPNEHTASTLQQEILNNLPDSEPLTIEVKAKFGPRDKSYNHWVIETTPDIRTKLLDKGRIYIGWSACTVKDHVRVVRCFKCQKYGHLQNACRSSTACGHCAEEHDTSRCQNKNSDPTCLNCKKAGLRDFKHEASSSRCQILKWDARRKDEISRMELIQPVSRNFLKEKPADSEFVDKVAVMEEIIGKLIAERAEARGRTEECRALIELMAAMPSVSSTPVSQASTSSKVVQPAKQKVEVKTFAVAVKSDKGEKVEDIMKKVDEMSRDLKTVRVRTVRKIKDGVVIEAATQEDAENIRTNVKGKNLKIAEVIKMNPKVIIFDVPMDVTDAELLEDLYNKNGMSRVTVEDFNKWVKVDSRKKMRHELDNVILNLNEEIAEYWIGKEYVYVGCKSCKVKEVDIVKRCFKCCSVHLRADQCKERGNHGALRPREMSGNKKEGVQPSLTTPTQGPTNTASGPGPLRREGTKVNPRRVSFSATPPSLQANPHPHRCPKCGHGCETNGGMQKHMMLCITRDTSKCQFSERTFPTFQGVRQHEKKAHPDLYAEEMEDSLPRPEHELYEILAAIEVSTLKGKPFVKEIEKATGLPSHQIRHKRDKTIYTEYLARVLPLERGATNLMIRIRNT</sequence>
<feature type="domain" description="CCHC-type" evidence="3">
    <location>
        <begin position="434"/>
        <end position="450"/>
    </location>
</feature>
<dbReference type="GO" id="GO:0008270">
    <property type="term" value="F:zinc ion binding"/>
    <property type="evidence" value="ECO:0007669"/>
    <property type="project" value="UniProtKB-KW"/>
</dbReference>
<gene>
    <name evidence="4" type="ORF">PHAECO_LOCUS12740</name>
</gene>
<accession>A0A9N9X5Z1</accession>
<evidence type="ECO:0000256" key="2">
    <source>
        <dbReference type="SAM" id="MobiDB-lite"/>
    </source>
</evidence>
<dbReference type="Proteomes" id="UP001153737">
    <property type="component" value="Chromosome 9"/>
</dbReference>
<dbReference type="AlphaFoldDB" id="A0A9N9X5Z1"/>
<dbReference type="EMBL" id="OU896715">
    <property type="protein sequence ID" value="CAG9825817.1"/>
    <property type="molecule type" value="Genomic_DNA"/>
</dbReference>
<evidence type="ECO:0000259" key="3">
    <source>
        <dbReference type="PROSITE" id="PS50158"/>
    </source>
</evidence>
<feature type="compositionally biased region" description="Basic and acidic residues" evidence="2">
    <location>
        <begin position="780"/>
        <end position="795"/>
    </location>
</feature>
<name>A0A9N9X5Z1_PHACE</name>
<reference evidence="4" key="2">
    <citation type="submission" date="2022-10" db="EMBL/GenBank/DDBJ databases">
        <authorList>
            <consortium name="ENA_rothamsted_submissions"/>
            <consortium name="culmorum"/>
            <person name="King R."/>
        </authorList>
    </citation>
    <scope>NUCLEOTIDE SEQUENCE</scope>
</reference>
<feature type="compositionally biased region" description="Polar residues" evidence="2">
    <location>
        <begin position="798"/>
        <end position="812"/>
    </location>
</feature>
<feature type="compositionally biased region" description="Basic and acidic residues" evidence="2">
    <location>
        <begin position="11"/>
        <end position="25"/>
    </location>
</feature>
<feature type="compositionally biased region" description="Basic residues" evidence="2">
    <location>
        <begin position="1"/>
        <end position="10"/>
    </location>
</feature>
<evidence type="ECO:0000313" key="4">
    <source>
        <dbReference type="EMBL" id="CAG9825817.1"/>
    </source>
</evidence>
<dbReference type="PROSITE" id="PS50158">
    <property type="entry name" value="ZF_CCHC"/>
    <property type="match status" value="1"/>
</dbReference>
<keyword evidence="1" id="KW-0862">Zinc</keyword>
<keyword evidence="5" id="KW-1185">Reference proteome</keyword>
<protein>
    <recommendedName>
        <fullName evidence="3">CCHC-type domain-containing protein</fullName>
    </recommendedName>
</protein>
<dbReference type="InterPro" id="IPR001878">
    <property type="entry name" value="Znf_CCHC"/>
</dbReference>
<feature type="region of interest" description="Disordered" evidence="2">
    <location>
        <begin position="1"/>
        <end position="26"/>
    </location>
</feature>
<feature type="compositionally biased region" description="Polar residues" evidence="2">
    <location>
        <begin position="831"/>
        <end position="840"/>
    </location>
</feature>
<proteinExistence type="predicted"/>
<dbReference type="Gene3D" id="3.30.160.60">
    <property type="entry name" value="Classic Zinc Finger"/>
    <property type="match status" value="1"/>
</dbReference>
<feature type="region of interest" description="Disordered" evidence="2">
    <location>
        <begin position="780"/>
        <end position="843"/>
    </location>
</feature>
<reference evidence="4" key="1">
    <citation type="submission" date="2022-01" db="EMBL/GenBank/DDBJ databases">
        <authorList>
            <person name="King R."/>
        </authorList>
    </citation>
    <scope>NUCLEOTIDE SEQUENCE</scope>
</reference>
<organism evidence="4 5">
    <name type="scientific">Phaedon cochleariae</name>
    <name type="common">Mustard beetle</name>
    <dbReference type="NCBI Taxonomy" id="80249"/>
    <lineage>
        <taxon>Eukaryota</taxon>
        <taxon>Metazoa</taxon>
        <taxon>Ecdysozoa</taxon>
        <taxon>Arthropoda</taxon>
        <taxon>Hexapoda</taxon>
        <taxon>Insecta</taxon>
        <taxon>Pterygota</taxon>
        <taxon>Neoptera</taxon>
        <taxon>Endopterygota</taxon>
        <taxon>Coleoptera</taxon>
        <taxon>Polyphaga</taxon>
        <taxon>Cucujiformia</taxon>
        <taxon>Chrysomeloidea</taxon>
        <taxon>Chrysomelidae</taxon>
        <taxon>Chrysomelinae</taxon>
        <taxon>Chrysomelini</taxon>
        <taxon>Phaedon</taxon>
    </lineage>
</organism>
<dbReference type="OrthoDB" id="6784125at2759"/>
<dbReference type="GO" id="GO:0003676">
    <property type="term" value="F:nucleic acid binding"/>
    <property type="evidence" value="ECO:0007669"/>
    <property type="project" value="InterPro"/>
</dbReference>
<keyword evidence="1" id="KW-0863">Zinc-finger</keyword>
<evidence type="ECO:0000256" key="1">
    <source>
        <dbReference type="PROSITE-ProRule" id="PRU00047"/>
    </source>
</evidence>
<evidence type="ECO:0000313" key="5">
    <source>
        <dbReference type="Proteomes" id="UP001153737"/>
    </source>
</evidence>
<keyword evidence="1" id="KW-0479">Metal-binding</keyword>